<gene>
    <name evidence="2" type="ORF">MELLADRAFT_55292</name>
</gene>
<protein>
    <submittedName>
        <fullName evidence="2">Uncharacterized protein</fullName>
    </submittedName>
</protein>
<organism evidence="3">
    <name type="scientific">Melampsora larici-populina (strain 98AG31 / pathotype 3-4-7)</name>
    <name type="common">Poplar leaf rust fungus</name>
    <dbReference type="NCBI Taxonomy" id="747676"/>
    <lineage>
        <taxon>Eukaryota</taxon>
        <taxon>Fungi</taxon>
        <taxon>Dikarya</taxon>
        <taxon>Basidiomycota</taxon>
        <taxon>Pucciniomycotina</taxon>
        <taxon>Pucciniomycetes</taxon>
        <taxon>Pucciniales</taxon>
        <taxon>Melampsoraceae</taxon>
        <taxon>Melampsora</taxon>
    </lineage>
</organism>
<keyword evidence="3" id="KW-1185">Reference proteome</keyword>
<evidence type="ECO:0000313" key="2">
    <source>
        <dbReference type="EMBL" id="EGG09885.1"/>
    </source>
</evidence>
<reference evidence="3" key="1">
    <citation type="journal article" date="2011" name="Proc. Natl. Acad. Sci. U.S.A.">
        <title>Obligate biotrophy features unraveled by the genomic analysis of rust fungi.</title>
        <authorList>
            <person name="Duplessis S."/>
            <person name="Cuomo C.A."/>
            <person name="Lin Y.-C."/>
            <person name="Aerts A."/>
            <person name="Tisserant E."/>
            <person name="Veneault-Fourrey C."/>
            <person name="Joly D.L."/>
            <person name="Hacquard S."/>
            <person name="Amselem J."/>
            <person name="Cantarel B.L."/>
            <person name="Chiu R."/>
            <person name="Coutinho P.M."/>
            <person name="Feau N."/>
            <person name="Field M."/>
            <person name="Frey P."/>
            <person name="Gelhaye E."/>
            <person name="Goldberg J."/>
            <person name="Grabherr M.G."/>
            <person name="Kodira C.D."/>
            <person name="Kohler A."/>
            <person name="Kuees U."/>
            <person name="Lindquist E.A."/>
            <person name="Lucas S.M."/>
            <person name="Mago R."/>
            <person name="Mauceli E."/>
            <person name="Morin E."/>
            <person name="Murat C."/>
            <person name="Pangilinan J.L."/>
            <person name="Park R."/>
            <person name="Pearson M."/>
            <person name="Quesneville H."/>
            <person name="Rouhier N."/>
            <person name="Sakthikumar S."/>
            <person name="Salamov A.A."/>
            <person name="Schmutz J."/>
            <person name="Selles B."/>
            <person name="Shapiro H."/>
            <person name="Tanguay P."/>
            <person name="Tuskan G.A."/>
            <person name="Henrissat B."/>
            <person name="Van de Peer Y."/>
            <person name="Rouze P."/>
            <person name="Ellis J.G."/>
            <person name="Dodds P.N."/>
            <person name="Schein J.E."/>
            <person name="Zhong S."/>
            <person name="Hamelin R.C."/>
            <person name="Grigoriev I.V."/>
            <person name="Szabo L.J."/>
            <person name="Martin F."/>
        </authorList>
    </citation>
    <scope>NUCLEOTIDE SEQUENCE [LARGE SCALE GENOMIC DNA]</scope>
    <source>
        <strain evidence="3">98AG31 / pathotype 3-4-7</strain>
    </source>
</reference>
<dbReference type="Proteomes" id="UP000001072">
    <property type="component" value="Unassembled WGS sequence"/>
</dbReference>
<evidence type="ECO:0000256" key="1">
    <source>
        <dbReference type="SAM" id="MobiDB-lite"/>
    </source>
</evidence>
<dbReference type="VEuPathDB" id="FungiDB:MELLADRAFT_55292"/>
<dbReference type="HOGENOM" id="CLU_3087731_0_0_1"/>
<feature type="region of interest" description="Disordered" evidence="1">
    <location>
        <begin position="15"/>
        <end position="52"/>
    </location>
</feature>
<sequence>MELVLSPNELLHHDPRIRLTNKTESLQRPRPLQKERLVRQSANVPNHLQAAH</sequence>
<dbReference type="GeneID" id="18928964"/>
<dbReference type="InParanoid" id="F4RD30"/>
<accession>F4RD30</accession>
<evidence type="ECO:0000313" key="3">
    <source>
        <dbReference type="Proteomes" id="UP000001072"/>
    </source>
</evidence>
<dbReference type="AlphaFoldDB" id="F4RD30"/>
<dbReference type="KEGG" id="mlr:MELLADRAFT_55292"/>
<proteinExistence type="predicted"/>
<name>F4RD30_MELLP</name>
<dbReference type="EMBL" id="GL883096">
    <property type="protein sequence ID" value="EGG09885.1"/>
    <property type="molecule type" value="Genomic_DNA"/>
</dbReference>
<dbReference type="RefSeq" id="XP_007406939.1">
    <property type="nucleotide sequence ID" value="XM_007406877.1"/>
</dbReference>